<evidence type="ECO:0000313" key="3">
    <source>
        <dbReference type="Proteomes" id="UP000277580"/>
    </source>
</evidence>
<proteinExistence type="predicted"/>
<name>A0A3N4L0N6_9PEZI</name>
<feature type="compositionally biased region" description="Low complexity" evidence="1">
    <location>
        <begin position="27"/>
        <end position="36"/>
    </location>
</feature>
<evidence type="ECO:0000313" key="2">
    <source>
        <dbReference type="EMBL" id="RPB11545.1"/>
    </source>
</evidence>
<evidence type="ECO:0000256" key="1">
    <source>
        <dbReference type="SAM" id="MobiDB-lite"/>
    </source>
</evidence>
<dbReference type="AlphaFoldDB" id="A0A3N4L0N6"/>
<dbReference type="EMBL" id="ML119135">
    <property type="protein sequence ID" value="RPB11545.1"/>
    <property type="molecule type" value="Genomic_DNA"/>
</dbReference>
<protein>
    <submittedName>
        <fullName evidence="2">Uncharacterized protein</fullName>
    </submittedName>
</protein>
<feature type="compositionally biased region" description="Low complexity" evidence="1">
    <location>
        <begin position="59"/>
        <end position="93"/>
    </location>
</feature>
<sequence length="194" mass="22244">MRSSTPSSSSSSYYKPHDFYTTFNSIRSSSTPSLRPSLRRRKPYSAPPHPRRDSFASKRSYTTHTLSSSTSTRSKTSSLRSLFSSSSCSTTSSSRRKKIISKMKQPFETSKTHKWRGTMTLQRHKKPSTLDFRCIGEEEAEGSSWMETFSEFATTPVESVYGETYAVSFDEAPKIRWEQPRIHDDWDNWFAGIC</sequence>
<dbReference type="Proteomes" id="UP000277580">
    <property type="component" value="Unassembled WGS sequence"/>
</dbReference>
<reference evidence="2 3" key="1">
    <citation type="journal article" date="2018" name="Nat. Ecol. Evol.">
        <title>Pezizomycetes genomes reveal the molecular basis of ectomycorrhizal truffle lifestyle.</title>
        <authorList>
            <person name="Murat C."/>
            <person name="Payen T."/>
            <person name="Noel B."/>
            <person name="Kuo A."/>
            <person name="Morin E."/>
            <person name="Chen J."/>
            <person name="Kohler A."/>
            <person name="Krizsan K."/>
            <person name="Balestrini R."/>
            <person name="Da Silva C."/>
            <person name="Montanini B."/>
            <person name="Hainaut M."/>
            <person name="Levati E."/>
            <person name="Barry K.W."/>
            <person name="Belfiori B."/>
            <person name="Cichocki N."/>
            <person name="Clum A."/>
            <person name="Dockter R.B."/>
            <person name="Fauchery L."/>
            <person name="Guy J."/>
            <person name="Iotti M."/>
            <person name="Le Tacon F."/>
            <person name="Lindquist E.A."/>
            <person name="Lipzen A."/>
            <person name="Malagnac F."/>
            <person name="Mello A."/>
            <person name="Molinier V."/>
            <person name="Miyauchi S."/>
            <person name="Poulain J."/>
            <person name="Riccioni C."/>
            <person name="Rubini A."/>
            <person name="Sitrit Y."/>
            <person name="Splivallo R."/>
            <person name="Traeger S."/>
            <person name="Wang M."/>
            <person name="Zifcakova L."/>
            <person name="Wipf D."/>
            <person name="Zambonelli A."/>
            <person name="Paolocci F."/>
            <person name="Nowrousian M."/>
            <person name="Ottonello S."/>
            <person name="Baldrian P."/>
            <person name="Spatafora J.W."/>
            <person name="Henrissat B."/>
            <person name="Nagy L.G."/>
            <person name="Aury J.M."/>
            <person name="Wincker P."/>
            <person name="Grigoriev I.V."/>
            <person name="Bonfante P."/>
            <person name="Martin F.M."/>
        </authorList>
    </citation>
    <scope>NUCLEOTIDE SEQUENCE [LARGE SCALE GENOMIC DNA]</scope>
    <source>
        <strain evidence="2 3">CCBAS932</strain>
    </source>
</reference>
<gene>
    <name evidence="2" type="ORF">P167DRAFT_536706</name>
</gene>
<organism evidence="2 3">
    <name type="scientific">Morchella conica CCBAS932</name>
    <dbReference type="NCBI Taxonomy" id="1392247"/>
    <lineage>
        <taxon>Eukaryota</taxon>
        <taxon>Fungi</taxon>
        <taxon>Dikarya</taxon>
        <taxon>Ascomycota</taxon>
        <taxon>Pezizomycotina</taxon>
        <taxon>Pezizomycetes</taxon>
        <taxon>Pezizales</taxon>
        <taxon>Morchellaceae</taxon>
        <taxon>Morchella</taxon>
    </lineage>
</organism>
<keyword evidence="3" id="KW-1185">Reference proteome</keyword>
<accession>A0A3N4L0N6</accession>
<feature type="region of interest" description="Disordered" evidence="1">
    <location>
        <begin position="23"/>
        <end position="103"/>
    </location>
</feature>
<dbReference type="InParanoid" id="A0A3N4L0N6"/>
<dbReference type="OrthoDB" id="5335010at2759"/>